<evidence type="ECO:0000313" key="1">
    <source>
        <dbReference type="EMBL" id="MFD2582398.1"/>
    </source>
</evidence>
<keyword evidence="2" id="KW-1185">Reference proteome</keyword>
<dbReference type="RefSeq" id="WP_379077262.1">
    <property type="nucleotide sequence ID" value="NZ_JBHULL010000007.1"/>
</dbReference>
<proteinExistence type="predicted"/>
<evidence type="ECO:0008006" key="3">
    <source>
        <dbReference type="Google" id="ProtNLM"/>
    </source>
</evidence>
<comment type="caution">
    <text evidence="1">The sequence shown here is derived from an EMBL/GenBank/DDBJ whole genome shotgun (WGS) entry which is preliminary data.</text>
</comment>
<evidence type="ECO:0000313" key="2">
    <source>
        <dbReference type="Proteomes" id="UP001597461"/>
    </source>
</evidence>
<gene>
    <name evidence="1" type="ORF">ACFSR6_07855</name>
</gene>
<dbReference type="Proteomes" id="UP001597461">
    <property type="component" value="Unassembled WGS sequence"/>
</dbReference>
<organism evidence="1 2">
    <name type="scientific">Pedobacter vanadiisoli</name>
    <dbReference type="NCBI Taxonomy" id="1761975"/>
    <lineage>
        <taxon>Bacteria</taxon>
        <taxon>Pseudomonadati</taxon>
        <taxon>Bacteroidota</taxon>
        <taxon>Sphingobacteriia</taxon>
        <taxon>Sphingobacteriales</taxon>
        <taxon>Sphingobacteriaceae</taxon>
        <taxon>Pedobacter</taxon>
    </lineage>
</organism>
<accession>A0ABW5MJH5</accession>
<reference evidence="2" key="1">
    <citation type="journal article" date="2019" name="Int. J. Syst. Evol. Microbiol.">
        <title>The Global Catalogue of Microorganisms (GCM) 10K type strain sequencing project: providing services to taxonomists for standard genome sequencing and annotation.</title>
        <authorList>
            <consortium name="The Broad Institute Genomics Platform"/>
            <consortium name="The Broad Institute Genome Sequencing Center for Infectious Disease"/>
            <person name="Wu L."/>
            <person name="Ma J."/>
        </authorList>
    </citation>
    <scope>NUCLEOTIDE SEQUENCE [LARGE SCALE GENOMIC DNA]</scope>
    <source>
        <strain evidence="2">KCTC 42866</strain>
    </source>
</reference>
<name>A0ABW5MJH5_9SPHI</name>
<protein>
    <recommendedName>
        <fullName evidence="3">DUF4625 domain-containing protein</fullName>
    </recommendedName>
</protein>
<sequence length="138" mass="15484">MKQLFKIRFTCILVFLLVIVAFESCKKKPGDNPSGEKYPLTNLQLKLTGQERATGSLIVAYEVKNISAKDYIMRENSANLVIVRVTAFTTDGNIYTDDYELLDLLSNKTAAYEFALDVTAGKTVDTGKTKLEFIYKPL</sequence>
<dbReference type="EMBL" id="JBHULL010000007">
    <property type="protein sequence ID" value="MFD2582398.1"/>
    <property type="molecule type" value="Genomic_DNA"/>
</dbReference>